<protein>
    <submittedName>
        <fullName evidence="1">Uncharacterized protein</fullName>
    </submittedName>
</protein>
<evidence type="ECO:0000313" key="2">
    <source>
        <dbReference type="Proteomes" id="UP000677152"/>
    </source>
</evidence>
<name>A0AA45L796_9PSEU</name>
<dbReference type="EMBL" id="CP073249">
    <property type="protein sequence ID" value="QUF04373.1"/>
    <property type="molecule type" value="Genomic_DNA"/>
</dbReference>
<reference evidence="1" key="1">
    <citation type="submission" date="2021-04" db="EMBL/GenBank/DDBJ databases">
        <title>Genomic sequence of Actinosynnema pretiosum subsp. pretiosum ATCC 31280 (C-14919).</title>
        <authorList>
            <person name="Bai L."/>
            <person name="Wang X."/>
            <person name="Xiao Y."/>
        </authorList>
    </citation>
    <scope>NUCLEOTIDE SEQUENCE</scope>
    <source>
        <strain evidence="1">ATCC 31280</strain>
    </source>
</reference>
<dbReference type="AlphaFoldDB" id="A0AA45L796"/>
<dbReference type="Proteomes" id="UP000677152">
    <property type="component" value="Chromosome"/>
</dbReference>
<accession>A0AA45L796</accession>
<proteinExistence type="predicted"/>
<sequence>MGQSGADSSVHFLLSEVDPDLAAAVARRIDLPPDEPARHPRSWYVPGLRSSFLWQLENDDPQTNREVAHTFPDDALRRRVRAGAPFGRATGPLPVVDCCRNCEPAPLPPGAETTEGVIALLRAVTSMAQGNRAADALAWDGWDAVVAADRAEPLPGYAKWGLANRIDCPHEVRLGLATHRKHLTRLRRAGLVRDAGEYATEFPHAFRVLKALNDGRWAVPHRAAEAAAALGPLVRAELGGDLEAWSVLAQLLPTFAGALPELLRTCGAITRV</sequence>
<organism evidence="1 2">
    <name type="scientific">Actinosynnema pretiosum subsp. pretiosum</name>
    <dbReference type="NCBI Taxonomy" id="103721"/>
    <lineage>
        <taxon>Bacteria</taxon>
        <taxon>Bacillati</taxon>
        <taxon>Actinomycetota</taxon>
        <taxon>Actinomycetes</taxon>
        <taxon>Pseudonocardiales</taxon>
        <taxon>Pseudonocardiaceae</taxon>
        <taxon>Actinosynnema</taxon>
    </lineage>
</organism>
<gene>
    <name evidence="1" type="ORF">KCV87_34570</name>
</gene>
<evidence type="ECO:0000313" key="1">
    <source>
        <dbReference type="EMBL" id="QUF04373.1"/>
    </source>
</evidence>